<dbReference type="PANTHER" id="PTHR24035:SF143">
    <property type="entry name" value="EGF-LIKE DOMAIN-CONTAINING PROTEIN"/>
    <property type="match status" value="1"/>
</dbReference>
<dbReference type="Proteomes" id="UP000794436">
    <property type="component" value="Unassembled WGS sequence"/>
</dbReference>
<dbReference type="PROSITE" id="PS00022">
    <property type="entry name" value="EGF_1"/>
    <property type="match status" value="2"/>
</dbReference>
<dbReference type="InterPro" id="IPR000742">
    <property type="entry name" value="EGF"/>
</dbReference>
<dbReference type="EMBL" id="SPLM01000074">
    <property type="protein sequence ID" value="TMW62324.1"/>
    <property type="molecule type" value="Genomic_DNA"/>
</dbReference>
<keyword evidence="3" id="KW-0732">Signal</keyword>
<protein>
    <recommendedName>
        <fullName evidence="4">EGF-like domain-containing protein</fullName>
    </recommendedName>
</protein>
<dbReference type="PANTHER" id="PTHR24035">
    <property type="entry name" value="MULTIPLE EPIDERMAL GROWTH FACTOR-LIKE DOMAINS PROTEIN"/>
    <property type="match status" value="1"/>
</dbReference>
<evidence type="ECO:0000313" key="6">
    <source>
        <dbReference type="Proteomes" id="UP000794436"/>
    </source>
</evidence>
<feature type="signal peptide" evidence="3">
    <location>
        <begin position="1"/>
        <end position="20"/>
    </location>
</feature>
<organism evidence="5 6">
    <name type="scientific">Pythium oligandrum</name>
    <name type="common">Mycoparasitic fungus</name>
    <dbReference type="NCBI Taxonomy" id="41045"/>
    <lineage>
        <taxon>Eukaryota</taxon>
        <taxon>Sar</taxon>
        <taxon>Stramenopiles</taxon>
        <taxon>Oomycota</taxon>
        <taxon>Peronosporomycetes</taxon>
        <taxon>Pythiales</taxon>
        <taxon>Pythiaceae</taxon>
        <taxon>Pythium</taxon>
    </lineage>
</organism>
<evidence type="ECO:0000256" key="3">
    <source>
        <dbReference type="SAM" id="SignalP"/>
    </source>
</evidence>
<evidence type="ECO:0000313" key="5">
    <source>
        <dbReference type="EMBL" id="TMW62324.1"/>
    </source>
</evidence>
<dbReference type="InterPro" id="IPR013111">
    <property type="entry name" value="EGF_extracell"/>
</dbReference>
<dbReference type="PRINTS" id="PR00011">
    <property type="entry name" value="EGFLAMININ"/>
</dbReference>
<sequence>MRVFLLGLVLLVVLSHVSEAACPRGMYNNKICSGYGSCNNLNQCVCDSRHTGFDCSQARCPRGRAWAAPAQATDDAHYEVECSNRGICHRETGMCHCMEGFTGTACQRLMCPNACSDAGECVSLLALSRLYAVGTEPLYDYAWDAEMIYGCNCRKGFHGYDCSKRSCPRGDDPLTTGQVNEVQIIRCTGRSGFFYVFFNGEGTTVRFDATESQFREALRSIKTLSSVKVTYTSGTTACNDVLDNAILIEFINEFGPQPAFKVFNGMNGQVTLQGGSIFATFGGAVLAGRVSVRGTKEWAFCSNRGDCDESTGQCACYILPMPGFRSSDGYGNPGIRGDCGCANNQNKYGGPIKACAGELACSGHGYCTGSPTFRCVCEAGWTTGDCSTKTCPRGPAWFAVPTATNTIHNQLAVCSNGGTCDRATGECQCFSPFSGTACDELKCPGEPLCNGHGQCMSIRQWSNEADVDDPAMRFDYGTDPNNAQTYDRDSIFGCKCDPGYEGYDCSQESCPLGDDPTTTGQADEIKVFQCLATGGSFQLQYRTTISADIPFNASPQQLRDILFSSFGLEDVLVEFSTGQSACSSAASTNKNVVKLTFTLNLGSLPPLRSITTNLISDAVAPTLPLTFAEKGAVLGGIVSRMGTKESAVCSNKGLCNHETGVCECIKGYGSSDGRGKPGQRRDCGYILPKFKIDG</sequence>
<feature type="disulfide bond" evidence="2">
    <location>
        <begin position="97"/>
        <end position="106"/>
    </location>
</feature>
<evidence type="ECO:0000256" key="2">
    <source>
        <dbReference type="PROSITE-ProRule" id="PRU00076"/>
    </source>
</evidence>
<evidence type="ECO:0000256" key="1">
    <source>
        <dbReference type="ARBA" id="ARBA00023157"/>
    </source>
</evidence>
<proteinExistence type="predicted"/>
<keyword evidence="2" id="KW-0245">EGF-like domain</keyword>
<gene>
    <name evidence="5" type="ORF">Poli38472_009817</name>
</gene>
<dbReference type="InterPro" id="IPR052108">
    <property type="entry name" value="MEGF/SIB"/>
</dbReference>
<feature type="domain" description="EGF-like" evidence="4">
    <location>
        <begin position="351"/>
        <end position="387"/>
    </location>
</feature>
<dbReference type="SMART" id="SM00181">
    <property type="entry name" value="EGF"/>
    <property type="match status" value="6"/>
</dbReference>
<comment type="caution">
    <text evidence="5">The sequence shown here is derived from an EMBL/GenBank/DDBJ whole genome shotgun (WGS) entry which is preliminary data.</text>
</comment>
<keyword evidence="1 2" id="KW-1015">Disulfide bond</keyword>
<keyword evidence="6" id="KW-1185">Reference proteome</keyword>
<dbReference type="AlphaFoldDB" id="A0A8K1FIQ3"/>
<accession>A0A8K1FIQ3</accession>
<dbReference type="PROSITE" id="PS01186">
    <property type="entry name" value="EGF_2"/>
    <property type="match status" value="3"/>
</dbReference>
<feature type="chain" id="PRO_5035446694" description="EGF-like domain-containing protein" evidence="3">
    <location>
        <begin position="21"/>
        <end position="694"/>
    </location>
</feature>
<dbReference type="Gene3D" id="2.10.25.10">
    <property type="entry name" value="Laminin"/>
    <property type="match status" value="2"/>
</dbReference>
<dbReference type="Pfam" id="PF07974">
    <property type="entry name" value="EGF_2"/>
    <property type="match status" value="3"/>
</dbReference>
<comment type="caution">
    <text evidence="2">Lacks conserved residue(s) required for the propagation of feature annotation.</text>
</comment>
<reference evidence="5" key="1">
    <citation type="submission" date="2019-03" db="EMBL/GenBank/DDBJ databases">
        <title>Long read genome sequence of the mycoparasitic Pythium oligandrum ATCC 38472 isolated from sugarbeet rhizosphere.</title>
        <authorList>
            <person name="Gaulin E."/>
        </authorList>
    </citation>
    <scope>NUCLEOTIDE SEQUENCE</scope>
    <source>
        <strain evidence="5">ATCC 38472_TT</strain>
    </source>
</reference>
<dbReference type="PROSITE" id="PS50026">
    <property type="entry name" value="EGF_3"/>
    <property type="match status" value="2"/>
</dbReference>
<feature type="domain" description="EGF-like" evidence="4">
    <location>
        <begin position="72"/>
        <end position="107"/>
    </location>
</feature>
<feature type="disulfide bond" evidence="2">
    <location>
        <begin position="377"/>
        <end position="386"/>
    </location>
</feature>
<name>A0A8K1FIQ3_PYTOL</name>
<evidence type="ECO:0000259" key="4">
    <source>
        <dbReference type="PROSITE" id="PS50026"/>
    </source>
</evidence>
<dbReference type="OrthoDB" id="6130531at2759"/>